<keyword evidence="7" id="KW-1185">Reference proteome</keyword>
<evidence type="ECO:0000256" key="3">
    <source>
        <dbReference type="ARBA" id="ARBA00023004"/>
    </source>
</evidence>
<evidence type="ECO:0000256" key="4">
    <source>
        <dbReference type="PIRSR" id="PIRSR602401-1"/>
    </source>
</evidence>
<dbReference type="PRINTS" id="PR00385">
    <property type="entry name" value="P450"/>
</dbReference>
<dbReference type="GO" id="GO:0005506">
    <property type="term" value="F:iron ion binding"/>
    <property type="evidence" value="ECO:0007669"/>
    <property type="project" value="InterPro"/>
</dbReference>
<comment type="cofactor">
    <cofactor evidence="4">
        <name>heme</name>
        <dbReference type="ChEBI" id="CHEBI:30413"/>
    </cofactor>
</comment>
<gene>
    <name evidence="6" type="ORF">MMYC01_202827</name>
</gene>
<dbReference type="SUPFAM" id="SSF48264">
    <property type="entry name" value="Cytochrome P450"/>
    <property type="match status" value="1"/>
</dbReference>
<keyword evidence="5" id="KW-1133">Transmembrane helix</keyword>
<dbReference type="Proteomes" id="UP000078237">
    <property type="component" value="Unassembled WGS sequence"/>
</dbReference>
<keyword evidence="1 4" id="KW-0349">Heme</keyword>
<dbReference type="PANTHER" id="PTHR24305:SF227">
    <property type="entry name" value="P450, PUTATIVE (EUROFUNG)-RELATED"/>
    <property type="match status" value="1"/>
</dbReference>
<dbReference type="PANTHER" id="PTHR24305">
    <property type="entry name" value="CYTOCHROME P450"/>
    <property type="match status" value="1"/>
</dbReference>
<dbReference type="GO" id="GO:0004497">
    <property type="term" value="F:monooxygenase activity"/>
    <property type="evidence" value="ECO:0007669"/>
    <property type="project" value="InterPro"/>
</dbReference>
<evidence type="ECO:0000256" key="2">
    <source>
        <dbReference type="ARBA" id="ARBA00022723"/>
    </source>
</evidence>
<feature type="binding site" description="axial binding residue" evidence="4">
    <location>
        <position position="516"/>
    </location>
    <ligand>
        <name>heme</name>
        <dbReference type="ChEBI" id="CHEBI:30413"/>
    </ligand>
    <ligandPart>
        <name>Fe</name>
        <dbReference type="ChEBI" id="CHEBI:18248"/>
    </ligandPart>
</feature>
<dbReference type="GO" id="GO:0016705">
    <property type="term" value="F:oxidoreductase activity, acting on paired donors, with incorporation or reduction of molecular oxygen"/>
    <property type="evidence" value="ECO:0007669"/>
    <property type="project" value="InterPro"/>
</dbReference>
<dbReference type="PRINTS" id="PR00463">
    <property type="entry name" value="EP450I"/>
</dbReference>
<evidence type="ECO:0000256" key="5">
    <source>
        <dbReference type="SAM" id="Phobius"/>
    </source>
</evidence>
<evidence type="ECO:0000313" key="6">
    <source>
        <dbReference type="EMBL" id="KXX79762.1"/>
    </source>
</evidence>
<evidence type="ECO:0000256" key="1">
    <source>
        <dbReference type="ARBA" id="ARBA00022617"/>
    </source>
</evidence>
<dbReference type="EMBL" id="LCTW02000078">
    <property type="protein sequence ID" value="KXX79762.1"/>
    <property type="molecule type" value="Genomic_DNA"/>
</dbReference>
<keyword evidence="2 4" id="KW-0479">Metal-binding</keyword>
<dbReference type="GO" id="GO:0020037">
    <property type="term" value="F:heme binding"/>
    <property type="evidence" value="ECO:0007669"/>
    <property type="project" value="InterPro"/>
</dbReference>
<evidence type="ECO:0000313" key="7">
    <source>
        <dbReference type="Proteomes" id="UP000078237"/>
    </source>
</evidence>
<dbReference type="InterPro" id="IPR036396">
    <property type="entry name" value="Cyt_P450_sf"/>
</dbReference>
<dbReference type="InterPro" id="IPR050121">
    <property type="entry name" value="Cytochrome_P450_monoxygenase"/>
</dbReference>
<dbReference type="Pfam" id="PF00067">
    <property type="entry name" value="p450"/>
    <property type="match status" value="1"/>
</dbReference>
<dbReference type="OrthoDB" id="1470350at2759"/>
<name>A0A175W888_9PEZI</name>
<dbReference type="AlphaFoldDB" id="A0A175W888"/>
<sequence>MAFWFRTVSAVSLAGAYLLSSGRIPQCPEFGFLSAFAAIWTAHFLVFVVWNVILYPKVFSPLRGLPEPSGNSWFMGQFAKIYANSSGVPHMGWYEVFPTGTLQHLASLLTVCRINSVPNDGVIRYLGPFNLERLFITSPKALAEVLVTKNYDFSKPYQFRFTIGRLLGIGVLLAEGDEHKVQRRNLLPAFAFRHIKDLYPVFWDKAREGVEAMTREILGDASKAASEDKKTAVIEVGNWASRITLDIIGVAGLGRDFGAIANPDNELNQTYQHVFKPNRQAAILGLLQVVIPPWFLNLLPLKRNSDVEQAAKKIRATCADLIREKKQKLAQNELVDVDILSVALESGGFTDENLVDQLMTFLAAGHETTASAMTWAVYLLARHPEVQERLRAEVRERLPPISSGEDGSTVSSLDIDHMPYLNAVCNEVLRYFSPAPITLRSTVCDTSIQGHFVPKGTQIMIVPWAINKSKSMWGEDALQFNPDRWLPKSDGDKRAASGGATSNYAFMTFLHGPRSCIGQAFAKAEFACLVASWVGRFHMELHNMEEMDEEKLEIKSTVTARPAKGMYIKTTVLDGW</sequence>
<dbReference type="InterPro" id="IPR002401">
    <property type="entry name" value="Cyt_P450_E_grp-I"/>
</dbReference>
<dbReference type="InterPro" id="IPR001128">
    <property type="entry name" value="Cyt_P450"/>
</dbReference>
<feature type="transmembrane region" description="Helical" evidence="5">
    <location>
        <begin position="32"/>
        <end position="53"/>
    </location>
</feature>
<dbReference type="Gene3D" id="1.10.630.10">
    <property type="entry name" value="Cytochrome P450"/>
    <property type="match status" value="1"/>
</dbReference>
<keyword evidence="5" id="KW-0472">Membrane</keyword>
<reference evidence="6 7" key="1">
    <citation type="journal article" date="2016" name="Genome Announc.">
        <title>Genome Sequence of Madurella mycetomatis mm55, Isolated from a Human Mycetoma Case in Sudan.</title>
        <authorList>
            <person name="Smit S."/>
            <person name="Derks M.F."/>
            <person name="Bervoets S."/>
            <person name="Fahal A."/>
            <person name="van Leeuwen W."/>
            <person name="van Belkum A."/>
            <person name="van de Sande W.W."/>
        </authorList>
    </citation>
    <scope>NUCLEOTIDE SEQUENCE [LARGE SCALE GENOMIC DNA]</scope>
    <source>
        <strain evidence="7">mm55</strain>
    </source>
</reference>
<dbReference type="STRING" id="100816.A0A175W888"/>
<keyword evidence="5" id="KW-0812">Transmembrane</keyword>
<dbReference type="CDD" id="cd11069">
    <property type="entry name" value="CYP_FUM15-like"/>
    <property type="match status" value="1"/>
</dbReference>
<dbReference type="FunFam" id="1.10.630.10:FF:000051">
    <property type="entry name" value="Cytochrome P450 monooxygenase (Fum15)"/>
    <property type="match status" value="1"/>
</dbReference>
<proteinExistence type="predicted"/>
<keyword evidence="3 4" id="KW-0408">Iron</keyword>
<dbReference type="VEuPathDB" id="FungiDB:MMYC01_202827"/>
<comment type="caution">
    <text evidence="6">The sequence shown here is derived from an EMBL/GenBank/DDBJ whole genome shotgun (WGS) entry which is preliminary data.</text>
</comment>
<protein>
    <submittedName>
        <fullName evidence="6">Cytochrome P450 4V2</fullName>
    </submittedName>
</protein>
<accession>A0A175W888</accession>
<organism evidence="6 7">
    <name type="scientific">Madurella mycetomatis</name>
    <dbReference type="NCBI Taxonomy" id="100816"/>
    <lineage>
        <taxon>Eukaryota</taxon>
        <taxon>Fungi</taxon>
        <taxon>Dikarya</taxon>
        <taxon>Ascomycota</taxon>
        <taxon>Pezizomycotina</taxon>
        <taxon>Sordariomycetes</taxon>
        <taxon>Sordariomycetidae</taxon>
        <taxon>Sordariales</taxon>
        <taxon>Sordariales incertae sedis</taxon>
        <taxon>Madurella</taxon>
    </lineage>
</organism>